<dbReference type="STRING" id="232089.SAMN05443544_1314"/>
<feature type="domain" description="N-acetyltransferase" evidence="3">
    <location>
        <begin position="1"/>
        <end position="156"/>
    </location>
</feature>
<dbReference type="AlphaFoldDB" id="A0A1N6ENJ1"/>
<sequence>MTASLRPLDRARLPEWIDRSAAEYARDLIATGRSEHWAQQHAAEGMAESFPGGAPTPGHEVFDVVDDSGVAVGYLWIGPDTSGDEGSWWIWDVLIEPEHRGRGLGREAMRLAEEHARAQGAHSIGLNVFAFNAAARGLYESLGYETTSMRMAKRLD</sequence>
<dbReference type="Pfam" id="PF00583">
    <property type="entry name" value="Acetyltransf_1"/>
    <property type="match status" value="1"/>
</dbReference>
<evidence type="ECO:0000256" key="1">
    <source>
        <dbReference type="ARBA" id="ARBA00022679"/>
    </source>
</evidence>
<gene>
    <name evidence="4" type="ORF">SAMN05443544_1314</name>
</gene>
<protein>
    <submittedName>
        <fullName evidence="4">Acetyltransferase (GNAT) family protein</fullName>
    </submittedName>
</protein>
<evidence type="ECO:0000313" key="5">
    <source>
        <dbReference type="Proteomes" id="UP000184699"/>
    </source>
</evidence>
<dbReference type="PROSITE" id="PS51186">
    <property type="entry name" value="GNAT"/>
    <property type="match status" value="1"/>
</dbReference>
<dbReference type="OrthoDB" id="3381976at2"/>
<dbReference type="InterPro" id="IPR050832">
    <property type="entry name" value="Bact_Acetyltransf"/>
</dbReference>
<keyword evidence="2" id="KW-0012">Acyltransferase</keyword>
<keyword evidence="1 4" id="KW-0808">Transferase</keyword>
<accession>A0A1N6ENJ1</accession>
<dbReference type="CDD" id="cd04301">
    <property type="entry name" value="NAT_SF"/>
    <property type="match status" value="1"/>
</dbReference>
<dbReference type="PANTHER" id="PTHR43877:SF2">
    <property type="entry name" value="AMINOALKYLPHOSPHONATE N-ACETYLTRANSFERASE-RELATED"/>
    <property type="match status" value="1"/>
</dbReference>
<dbReference type="EMBL" id="FSRJ01000002">
    <property type="protein sequence ID" value="SIN84537.1"/>
    <property type="molecule type" value="Genomic_DNA"/>
</dbReference>
<evidence type="ECO:0000313" key="4">
    <source>
        <dbReference type="EMBL" id="SIN84537.1"/>
    </source>
</evidence>
<dbReference type="RefSeq" id="WP_074259581.1">
    <property type="nucleotide sequence ID" value="NZ_FSRJ01000002.1"/>
</dbReference>
<dbReference type="InterPro" id="IPR000182">
    <property type="entry name" value="GNAT_dom"/>
</dbReference>
<dbReference type="GO" id="GO:0016747">
    <property type="term" value="F:acyltransferase activity, transferring groups other than amino-acyl groups"/>
    <property type="evidence" value="ECO:0007669"/>
    <property type="project" value="InterPro"/>
</dbReference>
<dbReference type="InterPro" id="IPR016181">
    <property type="entry name" value="Acyl_CoA_acyltransferase"/>
</dbReference>
<dbReference type="Proteomes" id="UP000184699">
    <property type="component" value="Unassembled WGS sequence"/>
</dbReference>
<name>A0A1N6ENJ1_9MICO</name>
<evidence type="ECO:0000259" key="3">
    <source>
        <dbReference type="PROSITE" id="PS51186"/>
    </source>
</evidence>
<evidence type="ECO:0000256" key="2">
    <source>
        <dbReference type="ARBA" id="ARBA00023315"/>
    </source>
</evidence>
<keyword evidence="5" id="KW-1185">Reference proteome</keyword>
<dbReference type="SUPFAM" id="SSF55729">
    <property type="entry name" value="Acyl-CoA N-acyltransferases (Nat)"/>
    <property type="match status" value="1"/>
</dbReference>
<dbReference type="Gene3D" id="3.40.630.30">
    <property type="match status" value="1"/>
</dbReference>
<organism evidence="4 5">
    <name type="scientific">Agromyces cerinus subsp. cerinus</name>
    <dbReference type="NCBI Taxonomy" id="232089"/>
    <lineage>
        <taxon>Bacteria</taxon>
        <taxon>Bacillati</taxon>
        <taxon>Actinomycetota</taxon>
        <taxon>Actinomycetes</taxon>
        <taxon>Micrococcales</taxon>
        <taxon>Microbacteriaceae</taxon>
        <taxon>Agromyces</taxon>
    </lineage>
</organism>
<proteinExistence type="predicted"/>
<dbReference type="PANTHER" id="PTHR43877">
    <property type="entry name" value="AMINOALKYLPHOSPHONATE N-ACETYLTRANSFERASE-RELATED-RELATED"/>
    <property type="match status" value="1"/>
</dbReference>
<reference evidence="5" key="1">
    <citation type="submission" date="2016-11" db="EMBL/GenBank/DDBJ databases">
        <authorList>
            <person name="Varghese N."/>
            <person name="Submissions S."/>
        </authorList>
    </citation>
    <scope>NUCLEOTIDE SEQUENCE [LARGE SCALE GENOMIC DNA]</scope>
    <source>
        <strain evidence="5">DSM 8595</strain>
    </source>
</reference>